<comment type="function">
    <text evidence="17 20">Serine/threonine protein kinase which activates checkpoint signaling upon genotoxic stresses such as ionizing radiation (IR), ultraviolet light (UV), or DNA replication stalling, thereby acting as a DNA damage sensor. Recognizes the substrate consensus sequence [ST]-Q. Phosphorylates histone H2A to form H2AS128ph (gamma-H2A) at sites of DNA damage, involved in the regulation of DNA damage response mechanism. Required for the control of telomere length and genome stability.</text>
</comment>
<comment type="similarity">
    <text evidence="3 20">Belongs to the PI3/PI4-kinase family. ATM subfamily.</text>
</comment>
<keyword evidence="15 20" id="KW-0779">Telomere</keyword>
<feature type="compositionally biased region" description="Low complexity" evidence="21">
    <location>
        <begin position="196"/>
        <end position="207"/>
    </location>
</feature>
<evidence type="ECO:0000256" key="11">
    <source>
        <dbReference type="ARBA" id="ARBA00022763"/>
    </source>
</evidence>
<dbReference type="GO" id="GO:0106310">
    <property type="term" value="F:protein serine kinase activity"/>
    <property type="evidence" value="ECO:0007669"/>
    <property type="project" value="RHEA"/>
</dbReference>
<dbReference type="FunFam" id="3.30.1010.10:FF:000019">
    <property type="entry name" value="Serine/threonine-protein kinase Tel1"/>
    <property type="match status" value="1"/>
</dbReference>
<evidence type="ECO:0000256" key="3">
    <source>
        <dbReference type="ARBA" id="ARBA00010769"/>
    </source>
</evidence>
<evidence type="ECO:0000313" key="25">
    <source>
        <dbReference type="EMBL" id="CZR68993.1"/>
    </source>
</evidence>
<dbReference type="Pfam" id="PF02260">
    <property type="entry name" value="FATC"/>
    <property type="match status" value="1"/>
</dbReference>
<keyword evidence="7 20" id="KW-0158">Chromosome</keyword>
<name>A0A1L7XVC5_9HELO</name>
<evidence type="ECO:0000256" key="5">
    <source>
        <dbReference type="ARBA" id="ARBA00012513"/>
    </source>
</evidence>
<comment type="subunit">
    <text evidence="4">Associates with DNA double-strand breaks.</text>
</comment>
<evidence type="ECO:0000256" key="9">
    <source>
        <dbReference type="ARBA" id="ARBA00022679"/>
    </source>
</evidence>
<keyword evidence="9 20" id="KW-0808">Transferase</keyword>
<dbReference type="GO" id="GO:0035556">
    <property type="term" value="P:intracellular signal transduction"/>
    <property type="evidence" value="ECO:0007669"/>
    <property type="project" value="UniProtKB-ARBA"/>
</dbReference>
<keyword evidence="14 20" id="KW-0156">Chromatin regulator</keyword>
<feature type="region of interest" description="Disordered" evidence="21">
    <location>
        <begin position="178"/>
        <end position="210"/>
    </location>
</feature>
<dbReference type="PANTHER" id="PTHR37079">
    <property type="entry name" value="SERINE/THREONINE-PROTEIN KINASE ATM"/>
    <property type="match status" value="1"/>
</dbReference>
<dbReference type="InterPro" id="IPR036940">
    <property type="entry name" value="PI3/4_kinase_cat_sf"/>
</dbReference>
<dbReference type="SMART" id="SM01342">
    <property type="entry name" value="TAN"/>
    <property type="match status" value="1"/>
</dbReference>
<evidence type="ECO:0000259" key="23">
    <source>
        <dbReference type="PROSITE" id="PS51189"/>
    </source>
</evidence>
<evidence type="ECO:0000256" key="19">
    <source>
        <dbReference type="ARBA" id="ARBA00048679"/>
    </source>
</evidence>
<gene>
    <name evidence="25" type="ORF">PAC_18894</name>
</gene>
<dbReference type="EMBL" id="FJOG01000063">
    <property type="protein sequence ID" value="CZR68993.1"/>
    <property type="molecule type" value="Genomic_DNA"/>
</dbReference>
<dbReference type="SMART" id="SM00146">
    <property type="entry name" value="PI3Kc"/>
    <property type="match status" value="1"/>
</dbReference>
<dbReference type="InterPro" id="IPR018936">
    <property type="entry name" value="PI3/4_kinase_CS"/>
</dbReference>
<evidence type="ECO:0000256" key="21">
    <source>
        <dbReference type="SAM" id="MobiDB-lite"/>
    </source>
</evidence>
<dbReference type="SMART" id="SM01343">
    <property type="entry name" value="FATC"/>
    <property type="match status" value="1"/>
</dbReference>
<comment type="subcellular location">
    <subcellularLocation>
        <location evidence="2 20">Chromosome</location>
        <location evidence="2 20">Telomere</location>
    </subcellularLocation>
    <subcellularLocation>
        <location evidence="1 20">Nucleus</location>
    </subcellularLocation>
</comment>
<comment type="catalytic activity">
    <reaction evidence="19">
        <text>L-seryl-[protein] + ATP = O-phospho-L-seryl-[protein] + ADP + H(+)</text>
        <dbReference type="Rhea" id="RHEA:17989"/>
        <dbReference type="Rhea" id="RHEA-COMP:9863"/>
        <dbReference type="Rhea" id="RHEA-COMP:11604"/>
        <dbReference type="ChEBI" id="CHEBI:15378"/>
        <dbReference type="ChEBI" id="CHEBI:29999"/>
        <dbReference type="ChEBI" id="CHEBI:30616"/>
        <dbReference type="ChEBI" id="CHEBI:83421"/>
        <dbReference type="ChEBI" id="CHEBI:456216"/>
        <dbReference type="EC" id="2.7.11.1"/>
    </reaction>
</comment>
<dbReference type="SUPFAM" id="SSF56112">
    <property type="entry name" value="Protein kinase-like (PK-like)"/>
    <property type="match status" value="1"/>
</dbReference>
<proteinExistence type="inferred from homology"/>
<dbReference type="Gene3D" id="1.10.1070.11">
    <property type="entry name" value="Phosphatidylinositol 3-/4-kinase, catalytic domain"/>
    <property type="match status" value="1"/>
</dbReference>
<feature type="domain" description="PI3K/PI4K catalytic" evidence="22">
    <location>
        <begin position="2577"/>
        <end position="2889"/>
    </location>
</feature>
<dbReference type="Proteomes" id="UP000184330">
    <property type="component" value="Unassembled WGS sequence"/>
</dbReference>
<dbReference type="EC" id="2.7.11.1" evidence="5 20"/>
<evidence type="ECO:0000256" key="18">
    <source>
        <dbReference type="ARBA" id="ARBA00047899"/>
    </source>
</evidence>
<evidence type="ECO:0000256" key="7">
    <source>
        <dbReference type="ARBA" id="ARBA00022454"/>
    </source>
</evidence>
<keyword evidence="8 20" id="KW-0723">Serine/threonine-protein kinase</keyword>
<dbReference type="Pfam" id="PF11640">
    <property type="entry name" value="TAN"/>
    <property type="match status" value="1"/>
</dbReference>
<feature type="domain" description="FATC" evidence="24">
    <location>
        <begin position="2900"/>
        <end position="2932"/>
    </location>
</feature>
<reference evidence="25 26" key="1">
    <citation type="submission" date="2016-03" db="EMBL/GenBank/DDBJ databases">
        <authorList>
            <person name="Ploux O."/>
        </authorList>
    </citation>
    <scope>NUCLEOTIDE SEQUENCE [LARGE SCALE GENOMIC DNA]</scope>
    <source>
        <strain evidence="25 26">UAMH 11012</strain>
    </source>
</reference>
<dbReference type="InterPro" id="IPR014009">
    <property type="entry name" value="PIK_FAT"/>
</dbReference>
<evidence type="ECO:0000313" key="26">
    <source>
        <dbReference type="Proteomes" id="UP000184330"/>
    </source>
</evidence>
<keyword evidence="12 20" id="KW-0418">Kinase</keyword>
<dbReference type="GO" id="GO:0006325">
    <property type="term" value="P:chromatin organization"/>
    <property type="evidence" value="ECO:0007669"/>
    <property type="project" value="UniProtKB-KW"/>
</dbReference>
<keyword evidence="13 20" id="KW-0067">ATP-binding</keyword>
<dbReference type="Gene3D" id="3.30.1010.10">
    <property type="entry name" value="Phosphatidylinositol 3-kinase Catalytic Subunit, Chain A, domain 4"/>
    <property type="match status" value="1"/>
</dbReference>
<comment type="catalytic activity">
    <reaction evidence="18 20">
        <text>L-threonyl-[protein] + ATP = O-phospho-L-threonyl-[protein] + ADP + H(+)</text>
        <dbReference type="Rhea" id="RHEA:46608"/>
        <dbReference type="Rhea" id="RHEA-COMP:11060"/>
        <dbReference type="Rhea" id="RHEA-COMP:11605"/>
        <dbReference type="ChEBI" id="CHEBI:15378"/>
        <dbReference type="ChEBI" id="CHEBI:30013"/>
        <dbReference type="ChEBI" id="CHEBI:30616"/>
        <dbReference type="ChEBI" id="CHEBI:61977"/>
        <dbReference type="ChEBI" id="CHEBI:456216"/>
        <dbReference type="EC" id="2.7.11.1"/>
    </reaction>
</comment>
<dbReference type="GO" id="GO:0005634">
    <property type="term" value="C:nucleus"/>
    <property type="evidence" value="ECO:0007669"/>
    <property type="project" value="UniProtKB-SubCell"/>
</dbReference>
<evidence type="ECO:0000256" key="15">
    <source>
        <dbReference type="ARBA" id="ARBA00022895"/>
    </source>
</evidence>
<protein>
    <recommendedName>
        <fullName evidence="6 20">Serine/threonine-protein kinase Tel1</fullName>
        <ecNumber evidence="5 20">2.7.11.1</ecNumber>
    </recommendedName>
</protein>
<evidence type="ECO:0000256" key="13">
    <source>
        <dbReference type="ARBA" id="ARBA00022840"/>
    </source>
</evidence>
<evidence type="ECO:0000256" key="20">
    <source>
        <dbReference type="RuleBase" id="RU365027"/>
    </source>
</evidence>
<feature type="domain" description="FAT" evidence="23">
    <location>
        <begin position="1866"/>
        <end position="2473"/>
    </location>
</feature>
<dbReference type="InterPro" id="IPR003152">
    <property type="entry name" value="FATC_dom"/>
</dbReference>
<feature type="compositionally biased region" description="Acidic residues" evidence="21">
    <location>
        <begin position="865"/>
        <end position="874"/>
    </location>
</feature>
<dbReference type="InterPro" id="IPR000403">
    <property type="entry name" value="PI3/4_kinase_cat_dom"/>
</dbReference>
<evidence type="ECO:0000256" key="2">
    <source>
        <dbReference type="ARBA" id="ARBA00004574"/>
    </source>
</evidence>
<evidence type="ECO:0000256" key="8">
    <source>
        <dbReference type="ARBA" id="ARBA00022527"/>
    </source>
</evidence>
<dbReference type="GO" id="GO:0006281">
    <property type="term" value="P:DNA repair"/>
    <property type="evidence" value="ECO:0007669"/>
    <property type="project" value="InterPro"/>
</dbReference>
<dbReference type="InterPro" id="IPR038980">
    <property type="entry name" value="ATM_plant"/>
</dbReference>
<feature type="region of interest" description="Disordered" evidence="21">
    <location>
        <begin position="856"/>
        <end position="887"/>
    </location>
</feature>
<dbReference type="OrthoDB" id="381190at2759"/>
<accession>A0A1L7XVC5</accession>
<evidence type="ECO:0000256" key="6">
    <source>
        <dbReference type="ARBA" id="ARBA00014619"/>
    </source>
</evidence>
<dbReference type="PROSITE" id="PS00916">
    <property type="entry name" value="PI3_4_KINASE_2"/>
    <property type="match status" value="1"/>
</dbReference>
<keyword evidence="11 20" id="KW-0227">DNA damage</keyword>
<dbReference type="PROSITE" id="PS51189">
    <property type="entry name" value="FAT"/>
    <property type="match status" value="1"/>
</dbReference>
<dbReference type="STRING" id="576137.A0A1L7XVC5"/>
<evidence type="ECO:0000256" key="14">
    <source>
        <dbReference type="ARBA" id="ARBA00022853"/>
    </source>
</evidence>
<sequence>MGESNETRRLDQLIALIETGGIKARSEAVTDLKAAFASNRFYRANIDVLTDKSYHKIYEVLFKCVLKEKQALLAAKTKLIREAATTRLRDCSDVLRVVVKTGAPKLKDKTVCAVADHIIQVLPTADGGFCEHIADHYFKALPALFESLPNAERLKDQVWIRIAEFCLRSINELLGDPDDELSELPRTSSGLGTGQSSNSMARNSSRSQTRLKPQINQHISDLLQTILLLVSAPNAPLPEIYSPIADCVLRFLQGSTVGQSHQTAFAILNAVLRYTRTDRIAISKSIACTTIPILSRIWQGKTLAKDEMLNNVRDEMFIFLFSIFRHLERAVKDEETADATSNLEELLDSLTADYSARSERNQLQLDDLELVDQDRTPHASAFHLDLFQLRPHNTSAERNWALLLIIGTLERLVSLGQKMKRAAMQDDIRDEDKHPLKRQRTTRALDRILSPLQGTDEKSRAAELQMLPFILQETQLSASELTCLLGQLHQCAGDKRGNIASWALIAMASCVNQNVATELDSVEWMQLWHIGIRSLTFSTTCRAASLQLHALVARQLVKYHDIGEDVSSIITAADTNGPAVLCDSSIILITHLLHAKVTETPAASLAVSQHILRWLFARWNPVDRTFAMRFAIHVQPFHLVDLIRTCLGLPLLAISPISLMPCGPVAQAWQYYLLTEYVDSYLLLLDDSSASARPPCSSCPPKSKNGCVAFTSNTTHFLSSRKLLLELLQPKCTDILQDWHDYHRSSSFSGDIFRSAIYGCLGMLILTAHMTNANSPHRHSLESTLSELTNDLVTFVGELQSRDRRIALSMKETLLQCVQPYLPSCRSSDFIEMSEKVPHLLQFFVMIADKLDRNQKMTDKPSSDAGDDPMDIDDYFSGTPTKSGSDIEHISVPREHLSLKMWTGSFYCVVTGQLVLMSACTAAPDLRGHVPSTFVDYIVALEPEDVLASGQLLQDVLQSELIVDADDAAKIAEDLTEVVGLDQYDRCEVLWTMCIDVLIALGPFWSEQDGSLVADWAHEMYKHIITKILNKKIGSPTVQKSIAELLFFLLKVSPDYGSDLDLPSPRSILFGILKSSNISVKFYIDKRLPQVFNLYAMSEHEKLFKDVLDHLPTDSERIEEIDFRQHVFATLASSWPTLLRRCIYNIFESAGQLPECAKHSTKCLADISLSRNLDGPQHLFTLFAPQLLYTWLDEENEGKIEQIPFAIFGFATLRELFEQAQDEATAIMIMRVQEESLTELALLLDISEKSLIQKCFARTMAYATGILFSTKRGETPPNVEGLLKRQLGQDLFFECLASNFTDVIAIMFTSMDPLSNMEKYFRRNEKQRYAAEATKQMEELGSPRHPLPPSQQPAFKARHLCAEIDHVCSRTRFEVDDIYTPTLVTFVARSLFNTIHDALGPLHACSVLQKVRVLISLAGPSALQGYPLEMLITSVGPYLIDPECVDDAIGILHYLLKGGFVHLLQAPLFVAGISLSLFGSLASLLNADDVSTQHAVAKTKAQAFHSWFGQTLKTYDSPTLRTQFKSSFQTLIQSAINTRGGCNSEANTAKSSLLMQLLQDERVSGQLLNRPSRELAMARLSSNFHSPQSFRSDVLGSDRLSIDYATVVWKSCRGGLTSREYLSWAARVIGRAFAASGQIHEELLQESSLSQLKMIAPSTEEELDSESSVLCILRDLTLGLESHRAGLAEAALRLILTTTDESLLASCSKYIPDALSSACVWRPFQSPPSATAHLAKGVIPLNDVLVFEAIHQEDWMKSLLISLARSMRGEILLHAIVPILQQVPGFANRAFPFIIHLVLSAQSEEASVRKKALSAAFGRWFGDCTAINKNNLKMLLNAILYLRTQALPREKSSADRAHWLDIDYLKAATAATHCGMFKTAILFIEEFCSQPAKSSRRSSSTKDTLTQADLPNETLLAIFENIDDPDLYYGVRQTSNLKTVLSRFEYEKDGPKSLAFRGAQYDSHIRRHDPQSNRDVQSLVKALDVLNLNGVSNSLLQAQQTVGMTEASLASMFQTARKLERWDIPVPNTCDNSAVTIYKAFQAIHSAVDQENILHAVNEGFEHSMRKLATEDLGAKALHETLQTLAALVEMDEVFTSRGSEEFEEVLSRFRGREGWMKTGSFDDIGHILSCRGTTLSTLSQDPRLHKILGVEAIDTRLVELNGALLSSKIYRSHDTLQEALSLSTSMKDLIGPCSQVGIKAEVAIHMETANTLWDYGEMGSSIDILKDLDDAKLLKAQTIAVGRSHLLSTIGRRVSAARLEKADTVIEKYLKPALTELGHTARGNEAAEVFHQFAKFCDEHLQDADGLEDLERLRKLRNNKEEEVQYWNKLISSTKSASERAQHKRDLHKAKTFLKYDVEELERLLKSREEFLRQCLENYLLALGASDNHNSNSLRFFALWLQHSGEKLANDAVAKHMNQVPSRKFAPLMNQLSSRLQKSDDQFQQILFELVLRICTEHPYHAMYHIYAGAHTRANENDESAKSRWKAAKMVCDSLAGIEGTKAIWGAIQTSNKAYCVLAGEKDDRYRAGKKFSIKDSKAAMTFNNVLAKYRVPPPTMTIELSPTADYSKVPFMSRLETQFSIASGVSMPKIITVVGNNGERYKQLVKGGNDDLRQDAIMEQVFEQVSELLKTNKSTRQRNLHIRTYRVLPLTPTAGIIEFVANTIPLHEYLLPAHEKYHPRDLKGSQARKEIHDVWQQSKETRMKTFRNVCDRFQPVMRYFFTERFHSPDEWFVKRLAYTRSTAAISILGHVVGLGDRHGHNILLDGKSGEVVHIDLGIAFEMGRVLPVPETIPFRLTRDIVDGMGITKTEGVFRRCCEFTLEALRKEIYSIMTILDVLRYDPLYSWSISPVRLAKLQEGAGYGAVATAADGTETPREGANQAGEAERALAVVSKKLSKTLSVTATVNDLISQASDVENLALLFSGWAAYV</sequence>
<dbReference type="PROSITE" id="PS50290">
    <property type="entry name" value="PI3_4_KINASE_3"/>
    <property type="match status" value="1"/>
</dbReference>
<dbReference type="InterPro" id="IPR044107">
    <property type="entry name" value="PIKKc_ATM"/>
</dbReference>
<evidence type="ECO:0000256" key="16">
    <source>
        <dbReference type="ARBA" id="ARBA00023242"/>
    </source>
</evidence>
<keyword evidence="26" id="KW-1185">Reference proteome</keyword>
<dbReference type="PROSITE" id="PS00915">
    <property type="entry name" value="PI3_4_KINASE_1"/>
    <property type="match status" value="1"/>
</dbReference>
<evidence type="ECO:0000259" key="24">
    <source>
        <dbReference type="PROSITE" id="PS51190"/>
    </source>
</evidence>
<organism evidence="25 26">
    <name type="scientific">Phialocephala subalpina</name>
    <dbReference type="NCBI Taxonomy" id="576137"/>
    <lineage>
        <taxon>Eukaryota</taxon>
        <taxon>Fungi</taxon>
        <taxon>Dikarya</taxon>
        <taxon>Ascomycota</taxon>
        <taxon>Pezizomycotina</taxon>
        <taxon>Leotiomycetes</taxon>
        <taxon>Helotiales</taxon>
        <taxon>Mollisiaceae</taxon>
        <taxon>Phialocephala</taxon>
        <taxon>Phialocephala fortinii species complex</taxon>
    </lineage>
</organism>
<evidence type="ECO:0000259" key="22">
    <source>
        <dbReference type="PROSITE" id="PS50290"/>
    </source>
</evidence>
<keyword evidence="10 20" id="KW-0547">Nucleotide-binding</keyword>
<keyword evidence="16 20" id="KW-0539">Nucleus</keyword>
<dbReference type="CDD" id="cd05171">
    <property type="entry name" value="PIKKc_ATM"/>
    <property type="match status" value="1"/>
</dbReference>
<evidence type="ECO:0000256" key="10">
    <source>
        <dbReference type="ARBA" id="ARBA00022741"/>
    </source>
</evidence>
<dbReference type="GO" id="GO:0004674">
    <property type="term" value="F:protein serine/threonine kinase activity"/>
    <property type="evidence" value="ECO:0007669"/>
    <property type="project" value="UniProtKB-KW"/>
</dbReference>
<evidence type="ECO:0000256" key="4">
    <source>
        <dbReference type="ARBA" id="ARBA00011370"/>
    </source>
</evidence>
<dbReference type="InterPro" id="IPR011009">
    <property type="entry name" value="Kinase-like_dom_sf"/>
</dbReference>
<dbReference type="PROSITE" id="PS51190">
    <property type="entry name" value="FATC"/>
    <property type="match status" value="1"/>
</dbReference>
<dbReference type="PANTHER" id="PTHR37079:SF4">
    <property type="entry name" value="SERINE_THREONINE-PROTEIN KINASE ATM"/>
    <property type="match status" value="1"/>
</dbReference>
<dbReference type="GO" id="GO:0000781">
    <property type="term" value="C:chromosome, telomeric region"/>
    <property type="evidence" value="ECO:0007669"/>
    <property type="project" value="UniProtKB-SubCell"/>
</dbReference>
<dbReference type="InterPro" id="IPR021668">
    <property type="entry name" value="TAN"/>
</dbReference>
<dbReference type="GO" id="GO:0005524">
    <property type="term" value="F:ATP binding"/>
    <property type="evidence" value="ECO:0007669"/>
    <property type="project" value="UniProtKB-KW"/>
</dbReference>
<evidence type="ECO:0000256" key="12">
    <source>
        <dbReference type="ARBA" id="ARBA00022777"/>
    </source>
</evidence>
<dbReference type="Pfam" id="PF00454">
    <property type="entry name" value="PI3_PI4_kinase"/>
    <property type="match status" value="1"/>
</dbReference>
<evidence type="ECO:0000256" key="1">
    <source>
        <dbReference type="ARBA" id="ARBA00004123"/>
    </source>
</evidence>
<evidence type="ECO:0000256" key="17">
    <source>
        <dbReference type="ARBA" id="ARBA00025079"/>
    </source>
</evidence>